<name>A0A450RY62_9GAMM</name>
<organism evidence="1">
    <name type="scientific">Candidatus Kentrum sp. FM</name>
    <dbReference type="NCBI Taxonomy" id="2126340"/>
    <lineage>
        <taxon>Bacteria</taxon>
        <taxon>Pseudomonadati</taxon>
        <taxon>Pseudomonadota</taxon>
        <taxon>Gammaproteobacteria</taxon>
        <taxon>Candidatus Kentrum</taxon>
    </lineage>
</organism>
<accession>A0A450RY62</accession>
<dbReference type="AlphaFoldDB" id="A0A450RY62"/>
<gene>
    <name evidence="2" type="ORF">BECKFM1743A_GA0114220_100364</name>
    <name evidence="3" type="ORF">BECKFM1743B_GA0114221_100422</name>
    <name evidence="1" type="ORF">BECKFM1743C_GA0114222_100088</name>
</gene>
<reference evidence="1" key="1">
    <citation type="submission" date="2019-02" db="EMBL/GenBank/DDBJ databases">
        <authorList>
            <person name="Gruber-Vodicka R. H."/>
            <person name="Seah K. B. B."/>
        </authorList>
    </citation>
    <scope>NUCLEOTIDE SEQUENCE</scope>
    <source>
        <strain evidence="2">BECK_BZ163</strain>
        <strain evidence="3">BECK_BZ164</strain>
        <strain evidence="1">BECK_BZ165</strain>
    </source>
</reference>
<proteinExistence type="predicted"/>
<dbReference type="EMBL" id="CAADFL010000042">
    <property type="protein sequence ID" value="VFK07499.1"/>
    <property type="molecule type" value="Genomic_DNA"/>
</dbReference>
<dbReference type="EMBL" id="CAADEZ010000036">
    <property type="protein sequence ID" value="VFJ46363.1"/>
    <property type="molecule type" value="Genomic_DNA"/>
</dbReference>
<evidence type="ECO:0000313" key="3">
    <source>
        <dbReference type="EMBL" id="VFK07499.1"/>
    </source>
</evidence>
<dbReference type="EMBL" id="CAADFA010000008">
    <property type="protein sequence ID" value="VFJ44049.1"/>
    <property type="molecule type" value="Genomic_DNA"/>
</dbReference>
<sequence length="354" mass="39463">MKKRIAIGGMALLMTLAAAICAPAYGDVYMEYSEAMVDALQDKVNRRFTENVLAGESVVLYGVRAEGGGGRTTRNLGERAFPALMECFSSSPVGDTCKENNRLQRIPELPIDIRVLDTTALTPSSNTAILFASYRGAVSELKGFIEEKSRPVHLLYFGDGPGNPLFYLSFGPVKNPERLAGMYPFHRAKTKSRCSARCGWIDEKRGIKDRRIDFLHNCFSGRLPGIPGKVTYRYPDRALLTNRYIDCPAGTFPPRPRLNRNLERLDLGMSESDYYRALRACRTQPGYTDDDSSRSSRIGIKIAVDITLSPVKRAVYDKLPLPIRKMFAELSGESVESYPLPVKYTVLGQFEGCE</sequence>
<protein>
    <submittedName>
        <fullName evidence="1">Uncharacterized protein</fullName>
    </submittedName>
</protein>
<evidence type="ECO:0000313" key="2">
    <source>
        <dbReference type="EMBL" id="VFJ46363.1"/>
    </source>
</evidence>
<evidence type="ECO:0000313" key="1">
    <source>
        <dbReference type="EMBL" id="VFJ44049.1"/>
    </source>
</evidence>